<dbReference type="InterPro" id="IPR006683">
    <property type="entry name" value="Thioestr_dom"/>
</dbReference>
<proteinExistence type="predicted"/>
<dbReference type="Gene3D" id="3.10.129.10">
    <property type="entry name" value="Hotdog Thioesterase"/>
    <property type="match status" value="1"/>
</dbReference>
<dbReference type="InterPro" id="IPR052723">
    <property type="entry name" value="Acyl-CoA_thioesterase_PaaI"/>
</dbReference>
<accession>A0ABS0WV39</accession>
<sequence length="132" mass="14470">MATLKQNTHLLASKKLVGSVISITKNNAKVSLQITKEMVVDTFNLAHGSFTFGLADYAAMVAINEPTVVLGKADTKYLKPVVLNDELTAIAEVTETIGKKVTVLVQVTNQKNEFVFEGNFTCFVLEKHILEK</sequence>
<name>A0ABS0WV39_9FLAO</name>
<dbReference type="Pfam" id="PF03061">
    <property type="entry name" value="4HBT"/>
    <property type="match status" value="1"/>
</dbReference>
<dbReference type="Proteomes" id="UP000623301">
    <property type="component" value="Unassembled WGS sequence"/>
</dbReference>
<evidence type="ECO:0000313" key="2">
    <source>
        <dbReference type="EMBL" id="MBJ2175835.1"/>
    </source>
</evidence>
<dbReference type="PANTHER" id="PTHR42856">
    <property type="entry name" value="ACYL-COENZYME A THIOESTERASE PAAI"/>
    <property type="match status" value="1"/>
</dbReference>
<protein>
    <recommendedName>
        <fullName evidence="1">Thioesterase domain-containing protein</fullName>
    </recommendedName>
</protein>
<organism evidence="2 3">
    <name type="scientific">Aureibaculum flavum</name>
    <dbReference type="NCBI Taxonomy" id="2795986"/>
    <lineage>
        <taxon>Bacteria</taxon>
        <taxon>Pseudomonadati</taxon>
        <taxon>Bacteroidota</taxon>
        <taxon>Flavobacteriia</taxon>
        <taxon>Flavobacteriales</taxon>
        <taxon>Flavobacteriaceae</taxon>
        <taxon>Aureibaculum</taxon>
    </lineage>
</organism>
<dbReference type="PANTHER" id="PTHR42856:SF1">
    <property type="entry name" value="ACYL-COENZYME A THIOESTERASE PAAI"/>
    <property type="match status" value="1"/>
</dbReference>
<dbReference type="InterPro" id="IPR029069">
    <property type="entry name" value="HotDog_dom_sf"/>
</dbReference>
<gene>
    <name evidence="2" type="ORF">JBL43_16395</name>
</gene>
<dbReference type="EMBL" id="JAEHFJ010000009">
    <property type="protein sequence ID" value="MBJ2175835.1"/>
    <property type="molecule type" value="Genomic_DNA"/>
</dbReference>
<dbReference type="SUPFAM" id="SSF54637">
    <property type="entry name" value="Thioesterase/thiol ester dehydrase-isomerase"/>
    <property type="match status" value="1"/>
</dbReference>
<reference evidence="2 3" key="1">
    <citation type="submission" date="2020-12" db="EMBL/GenBank/DDBJ databases">
        <title>Aureibaculum luteum sp. nov. and Aureibaculum flavum sp. nov., novel members of the family Flavobacteriaceae isolated from Antarctic intertidal sediments.</title>
        <authorList>
            <person name="He X."/>
            <person name="Zhang X."/>
        </authorList>
    </citation>
    <scope>NUCLEOTIDE SEQUENCE [LARGE SCALE GENOMIC DNA]</scope>
    <source>
        <strain evidence="2 3">A20</strain>
    </source>
</reference>
<keyword evidence="3" id="KW-1185">Reference proteome</keyword>
<dbReference type="RefSeq" id="WP_198842482.1">
    <property type="nucleotide sequence ID" value="NZ_JAEHFJ010000009.1"/>
</dbReference>
<feature type="domain" description="Thioesterase" evidence="1">
    <location>
        <begin position="44"/>
        <end position="112"/>
    </location>
</feature>
<evidence type="ECO:0000259" key="1">
    <source>
        <dbReference type="Pfam" id="PF03061"/>
    </source>
</evidence>
<comment type="caution">
    <text evidence="2">The sequence shown here is derived from an EMBL/GenBank/DDBJ whole genome shotgun (WGS) entry which is preliminary data.</text>
</comment>
<evidence type="ECO:0000313" key="3">
    <source>
        <dbReference type="Proteomes" id="UP000623301"/>
    </source>
</evidence>
<dbReference type="CDD" id="cd03440">
    <property type="entry name" value="hot_dog"/>
    <property type="match status" value="1"/>
</dbReference>